<protein>
    <recommendedName>
        <fullName evidence="2">Xylanolytic transcriptional activator regulatory domain-containing protein</fullName>
    </recommendedName>
</protein>
<dbReference type="InterPro" id="IPR053181">
    <property type="entry name" value="EcdB-like_regulator"/>
</dbReference>
<dbReference type="EMBL" id="CAJVOS010000049">
    <property type="protein sequence ID" value="CAG8198980.1"/>
    <property type="molecule type" value="Genomic_DNA"/>
</dbReference>
<dbReference type="OrthoDB" id="4685598at2759"/>
<proteinExistence type="predicted"/>
<evidence type="ECO:0000313" key="4">
    <source>
        <dbReference type="Proteomes" id="UP001153618"/>
    </source>
</evidence>
<dbReference type="GO" id="GO:0006351">
    <property type="term" value="P:DNA-templated transcription"/>
    <property type="evidence" value="ECO:0007669"/>
    <property type="project" value="InterPro"/>
</dbReference>
<gene>
    <name evidence="3" type="ORF">POLS_LOCUS7482</name>
</gene>
<evidence type="ECO:0000259" key="2">
    <source>
        <dbReference type="Pfam" id="PF04082"/>
    </source>
</evidence>
<dbReference type="InterPro" id="IPR007219">
    <property type="entry name" value="XnlR_reg_dom"/>
</dbReference>
<name>A0A9W4I063_PENOL</name>
<dbReference type="CDD" id="cd12148">
    <property type="entry name" value="fungal_TF_MHR"/>
    <property type="match status" value="1"/>
</dbReference>
<evidence type="ECO:0000313" key="3">
    <source>
        <dbReference type="EMBL" id="CAG8198980.1"/>
    </source>
</evidence>
<comment type="caution">
    <text evidence="3">The sequence shown here is derived from an EMBL/GenBank/DDBJ whole genome shotgun (WGS) entry which is preliminary data.</text>
</comment>
<dbReference type="GO" id="GO:0003677">
    <property type="term" value="F:DNA binding"/>
    <property type="evidence" value="ECO:0007669"/>
    <property type="project" value="InterPro"/>
</dbReference>
<dbReference type="AlphaFoldDB" id="A0A9W4I063"/>
<dbReference type="Proteomes" id="UP001153618">
    <property type="component" value="Unassembled WGS sequence"/>
</dbReference>
<accession>A0A9W4I063</accession>
<feature type="domain" description="Xylanolytic transcriptional activator regulatory" evidence="2">
    <location>
        <begin position="229"/>
        <end position="481"/>
    </location>
</feature>
<keyword evidence="1" id="KW-0539">Nucleus</keyword>
<dbReference type="GO" id="GO:0008270">
    <property type="term" value="F:zinc ion binding"/>
    <property type="evidence" value="ECO:0007669"/>
    <property type="project" value="InterPro"/>
</dbReference>
<keyword evidence="4" id="KW-1185">Reference proteome</keyword>
<reference evidence="3" key="1">
    <citation type="submission" date="2021-07" db="EMBL/GenBank/DDBJ databases">
        <authorList>
            <person name="Branca A.L. A."/>
        </authorList>
    </citation>
    <scope>NUCLEOTIDE SEQUENCE</scope>
</reference>
<sequence>MQSLSEAVCDLRTLLVEPSADRLGNGAAMGWFPRVVSVKTQASNACITKQKAQGEEWILEVNSILTGSRRPRGETSSSEFFRRLDAVESFLWNNPRLPPTPQTGETRNGFAFPVAPSEDETTFQSSMLISSPSRAPPADVSRLISANSPFMPPEHDIPPMSIPIGHTTTTEYMLHMNKVKTLFGEFPPDLFIRAESKRHMPDKLSLVPGSISADRLPVLNHAHSYPLVEAYFRYVHIEMPILDKDQFLTFYDRHVRSGLKVDCDSALCLAVLALGSASLEQVDLTNSSSPYWVPGEDYISPALQILMNEYLLSFCPTITLPQSLILISKYFGFLLRPLQSWKLIHMASTSIQYLNSRSQASPDNHELKSSIILLSWAAFDTECDLIAEHHLPRSGIEHVIDLTPFPTFTDHQAQETNLFLAELSVRRLLNRVHHTMYASDWTRRSLGLQPASSDSPSYDFQSLSNILSVSQELDRQLNNWFDLLPQTIKPDMNDSSRFTGLRVNMLHRFHSAKDIITRPFLLCALDLSPETELPPMILQQCEASIVNCRAYLEASTRRLMCPTFCAEIIIHTMFSSIILLTLSSVSPGLAHLAQDIDDLQKKTINTIERFAVVGSSIEEIHGIILLLHSKTRILRRAMKHS</sequence>
<dbReference type="PANTHER" id="PTHR47785">
    <property type="entry name" value="ZN(II)2CYS6 TRANSCRIPTION FACTOR (EUROFUNG)-RELATED-RELATED"/>
    <property type="match status" value="1"/>
</dbReference>
<dbReference type="Pfam" id="PF04082">
    <property type="entry name" value="Fungal_trans"/>
    <property type="match status" value="1"/>
</dbReference>
<organism evidence="3 4">
    <name type="scientific">Penicillium olsonii</name>
    <dbReference type="NCBI Taxonomy" id="99116"/>
    <lineage>
        <taxon>Eukaryota</taxon>
        <taxon>Fungi</taxon>
        <taxon>Dikarya</taxon>
        <taxon>Ascomycota</taxon>
        <taxon>Pezizomycotina</taxon>
        <taxon>Eurotiomycetes</taxon>
        <taxon>Eurotiomycetidae</taxon>
        <taxon>Eurotiales</taxon>
        <taxon>Aspergillaceae</taxon>
        <taxon>Penicillium</taxon>
    </lineage>
</organism>
<evidence type="ECO:0000256" key="1">
    <source>
        <dbReference type="ARBA" id="ARBA00023242"/>
    </source>
</evidence>